<comment type="caution">
    <text evidence="5">The sequence shown here is derived from an EMBL/GenBank/DDBJ whole genome shotgun (WGS) entry which is preliminary data.</text>
</comment>
<feature type="domain" description="AMP-dependent synthetase/ligase" evidence="3">
    <location>
        <begin position="46"/>
        <end position="409"/>
    </location>
</feature>
<dbReference type="Pfam" id="PF13193">
    <property type="entry name" value="AMP-binding_C"/>
    <property type="match status" value="1"/>
</dbReference>
<accession>A0ABT4MSM3</accession>
<evidence type="ECO:0000313" key="6">
    <source>
        <dbReference type="Proteomes" id="UP001067235"/>
    </source>
</evidence>
<gene>
    <name evidence="5" type="ORF">O4213_08515</name>
</gene>
<keyword evidence="6" id="KW-1185">Reference proteome</keyword>
<dbReference type="InterPro" id="IPR020845">
    <property type="entry name" value="AMP-binding_CS"/>
</dbReference>
<dbReference type="PANTHER" id="PTHR43201">
    <property type="entry name" value="ACYL-COA SYNTHETASE"/>
    <property type="match status" value="1"/>
</dbReference>
<name>A0ABT4MSM3_GORRU</name>
<reference evidence="5" key="1">
    <citation type="submission" date="2022-12" db="EMBL/GenBank/DDBJ databases">
        <authorList>
            <person name="Krivoruchko A.V."/>
            <person name="Elkin A."/>
        </authorList>
    </citation>
    <scope>NUCLEOTIDE SEQUENCE</scope>
    <source>
        <strain evidence="5">IEGM 1388</strain>
    </source>
</reference>
<dbReference type="Gene3D" id="2.30.38.10">
    <property type="entry name" value="Luciferase, Domain 3"/>
    <property type="match status" value="1"/>
</dbReference>
<evidence type="ECO:0000259" key="4">
    <source>
        <dbReference type="Pfam" id="PF13193"/>
    </source>
</evidence>
<dbReference type="EMBL" id="JAPWIE010000002">
    <property type="protein sequence ID" value="MCZ4550024.1"/>
    <property type="molecule type" value="Genomic_DNA"/>
</dbReference>
<dbReference type="Gene3D" id="3.30.300.30">
    <property type="match status" value="1"/>
</dbReference>
<dbReference type="InterPro" id="IPR025110">
    <property type="entry name" value="AMP-bd_C"/>
</dbReference>
<evidence type="ECO:0000256" key="2">
    <source>
        <dbReference type="ARBA" id="ARBA00022598"/>
    </source>
</evidence>
<organism evidence="5 6">
    <name type="scientific">Gordonia rubripertincta</name>
    <name type="common">Rhodococcus corallinus</name>
    <dbReference type="NCBI Taxonomy" id="36822"/>
    <lineage>
        <taxon>Bacteria</taxon>
        <taxon>Bacillati</taxon>
        <taxon>Actinomycetota</taxon>
        <taxon>Actinomycetes</taxon>
        <taxon>Mycobacteriales</taxon>
        <taxon>Gordoniaceae</taxon>
        <taxon>Gordonia</taxon>
    </lineage>
</organism>
<dbReference type="RefSeq" id="WP_301570567.1">
    <property type="nucleotide sequence ID" value="NZ_JAPWIE010000002.1"/>
</dbReference>
<evidence type="ECO:0000259" key="3">
    <source>
        <dbReference type="Pfam" id="PF00501"/>
    </source>
</evidence>
<dbReference type="PROSITE" id="PS00455">
    <property type="entry name" value="AMP_BINDING"/>
    <property type="match status" value="1"/>
</dbReference>
<protein>
    <submittedName>
        <fullName evidence="5">AMP-binding protein</fullName>
    </submittedName>
</protein>
<comment type="similarity">
    <text evidence="1">Belongs to the ATP-dependent AMP-binding enzyme family.</text>
</comment>
<evidence type="ECO:0000313" key="5">
    <source>
        <dbReference type="EMBL" id="MCZ4550024.1"/>
    </source>
</evidence>
<sequence>MSAGISDRPELAPLVLDGVVPYPEEIAARYRREGIWADQTLGEMLFEVVDRTPDHTAIIAGERRITYAELGQRVLGYAAGFSRLGIGRGDRVVLHLPNVSDYVPILFGLIEVGAIPVLALAALRRHEIEYFVEFTEARAYITIESHAGNDFAALARDLAASSPTLEHTVVLSADGGGRDVEELLSHGIATRRRRSLPSDVAFLQLSGGTTGQPKVIPHTHEDYLASVRASVELCAITGDTVQLVVLPLCHSFAMRSPGFLGVLSAGGTIVPVLSGSPDVAFPLIAEHAVTDVSVVPPLAMVWLNSSLKDDYDLTSLRVLRVGGARFSAEAARRVRSELGAVLQQSFGMAEGLTTFTGLDEDEDTITTRQGRPTLAADEMRVVDDDGHEVARGDAGHLLTRGPSTIRGYYRAPEHNAQSFTADGFYRTGDIVREDERGYLTVVGRSKDQINRGGEKVAPEEVENLILAFDAVHDVSVVGIPDEMLGERTKAFVMPRKGGDTSTLTLAGIRKFLRDKGLAAYKLPDVVELVDEFERTPVGKVSKRGQRAR</sequence>
<dbReference type="PANTHER" id="PTHR43201:SF5">
    <property type="entry name" value="MEDIUM-CHAIN ACYL-COA LIGASE ACSF2, MITOCHONDRIAL"/>
    <property type="match status" value="1"/>
</dbReference>
<dbReference type="SUPFAM" id="SSF56801">
    <property type="entry name" value="Acetyl-CoA synthetase-like"/>
    <property type="match status" value="1"/>
</dbReference>
<proteinExistence type="inferred from homology"/>
<dbReference type="Pfam" id="PF00501">
    <property type="entry name" value="AMP-binding"/>
    <property type="match status" value="1"/>
</dbReference>
<dbReference type="Proteomes" id="UP001067235">
    <property type="component" value="Unassembled WGS sequence"/>
</dbReference>
<dbReference type="InterPro" id="IPR045851">
    <property type="entry name" value="AMP-bd_C_sf"/>
</dbReference>
<dbReference type="InterPro" id="IPR000873">
    <property type="entry name" value="AMP-dep_synth/lig_dom"/>
</dbReference>
<dbReference type="Gene3D" id="3.40.50.980">
    <property type="match status" value="2"/>
</dbReference>
<feature type="domain" description="AMP-binding enzyme C-terminal" evidence="4">
    <location>
        <begin position="460"/>
        <end position="539"/>
    </location>
</feature>
<evidence type="ECO:0000256" key="1">
    <source>
        <dbReference type="ARBA" id="ARBA00006432"/>
    </source>
</evidence>
<keyword evidence="2" id="KW-0436">Ligase</keyword>